<dbReference type="InterPro" id="IPR002142">
    <property type="entry name" value="Peptidase_S49"/>
</dbReference>
<evidence type="ECO:0000256" key="3">
    <source>
        <dbReference type="ARBA" id="ARBA00022801"/>
    </source>
</evidence>
<dbReference type="STRING" id="1441095.AM592_10715"/>
<reference evidence="6 7" key="2">
    <citation type="journal article" date="2016" name="Int. J. Syst. Evol. Microbiol.">
        <title>Bacillus gobiensis sp. nov., isolated from a soil sample.</title>
        <authorList>
            <person name="Liu B."/>
            <person name="Liu G.H."/>
            <person name="Cetin S."/>
            <person name="Schumann P."/>
            <person name="Pan Z.Z."/>
            <person name="Chen Q.Q."/>
        </authorList>
    </citation>
    <scope>NUCLEOTIDE SEQUENCE [LARGE SCALE GENOMIC DNA]</scope>
    <source>
        <strain evidence="6 7">FJAT-4402</strain>
    </source>
</reference>
<evidence type="ECO:0000256" key="2">
    <source>
        <dbReference type="ARBA" id="ARBA00022670"/>
    </source>
</evidence>
<keyword evidence="4" id="KW-0720">Serine protease</keyword>
<dbReference type="InterPro" id="IPR029045">
    <property type="entry name" value="ClpP/crotonase-like_dom_sf"/>
</dbReference>
<name>A0A0M4FH63_9BACI</name>
<dbReference type="PANTHER" id="PTHR42987:SF7">
    <property type="entry name" value="SIGNAL PEPTIDE PEPTIDASE SPPA-RELATED"/>
    <property type="match status" value="1"/>
</dbReference>
<dbReference type="GO" id="GO:0006508">
    <property type="term" value="P:proteolysis"/>
    <property type="evidence" value="ECO:0007669"/>
    <property type="project" value="UniProtKB-KW"/>
</dbReference>
<dbReference type="SUPFAM" id="SSF52096">
    <property type="entry name" value="ClpP/crotonase"/>
    <property type="match status" value="1"/>
</dbReference>
<organism evidence="6 7">
    <name type="scientific">Bacillus gobiensis</name>
    <dbReference type="NCBI Taxonomy" id="1441095"/>
    <lineage>
        <taxon>Bacteria</taxon>
        <taxon>Bacillati</taxon>
        <taxon>Bacillota</taxon>
        <taxon>Bacilli</taxon>
        <taxon>Bacillales</taxon>
        <taxon>Bacillaceae</taxon>
        <taxon>Bacillus</taxon>
    </lineage>
</organism>
<gene>
    <name evidence="6" type="ORF">AM592_10715</name>
</gene>
<evidence type="ECO:0000313" key="7">
    <source>
        <dbReference type="Proteomes" id="UP000067625"/>
    </source>
</evidence>
<dbReference type="RefSeq" id="WP_053603804.1">
    <property type="nucleotide sequence ID" value="NZ_CP012600.1"/>
</dbReference>
<dbReference type="Pfam" id="PF01343">
    <property type="entry name" value="Peptidase_S49"/>
    <property type="match status" value="1"/>
</dbReference>
<keyword evidence="7" id="KW-1185">Reference proteome</keyword>
<keyword evidence="2" id="KW-0645">Protease</keyword>
<dbReference type="PATRIC" id="fig|1441095.3.peg.2360"/>
<dbReference type="CDD" id="cd07023">
    <property type="entry name" value="S49_Sppa_N_C"/>
    <property type="match status" value="1"/>
</dbReference>
<accession>A0A0M4FH63</accession>
<dbReference type="InterPro" id="IPR004635">
    <property type="entry name" value="Pept_S49_SppA"/>
</dbReference>
<reference evidence="7" key="1">
    <citation type="submission" date="2015-08" db="EMBL/GenBank/DDBJ databases">
        <title>Genome sequencing project for genomic taxonomy and phylogenomics of Bacillus-like bacteria.</title>
        <authorList>
            <person name="Liu B."/>
            <person name="Wang J."/>
            <person name="Zhu Y."/>
            <person name="Liu G."/>
            <person name="Chen Q."/>
            <person name="Chen Z."/>
            <person name="Lan J."/>
            <person name="Che J."/>
            <person name="Ge C."/>
            <person name="Shi H."/>
            <person name="Pan Z."/>
            <person name="Liu X."/>
        </authorList>
    </citation>
    <scope>NUCLEOTIDE SEQUENCE [LARGE SCALE GENOMIC DNA]</scope>
    <source>
        <strain evidence="7">FJAT-4402</strain>
    </source>
</reference>
<dbReference type="EMBL" id="CP012600">
    <property type="protein sequence ID" value="ALC82024.1"/>
    <property type="molecule type" value="Genomic_DNA"/>
</dbReference>
<evidence type="ECO:0000256" key="1">
    <source>
        <dbReference type="ARBA" id="ARBA00008683"/>
    </source>
</evidence>
<dbReference type="InterPro" id="IPR047272">
    <property type="entry name" value="S49_SppA_C"/>
</dbReference>
<dbReference type="Gene3D" id="3.90.226.10">
    <property type="entry name" value="2-enoyl-CoA Hydratase, Chain A, domain 1"/>
    <property type="match status" value="2"/>
</dbReference>
<protein>
    <recommendedName>
        <fullName evidence="5">Peptidase S49 domain-containing protein</fullName>
    </recommendedName>
</protein>
<evidence type="ECO:0000259" key="5">
    <source>
        <dbReference type="Pfam" id="PF01343"/>
    </source>
</evidence>
<comment type="similarity">
    <text evidence="1">Belongs to the peptidase S49 family.</text>
</comment>
<evidence type="ECO:0000313" key="6">
    <source>
        <dbReference type="EMBL" id="ALC82024.1"/>
    </source>
</evidence>
<evidence type="ECO:0000256" key="4">
    <source>
        <dbReference type="ARBA" id="ARBA00022825"/>
    </source>
</evidence>
<feature type="domain" description="Peptidase S49" evidence="5">
    <location>
        <begin position="131"/>
        <end position="278"/>
    </location>
</feature>
<dbReference type="AlphaFoldDB" id="A0A0M4FH63"/>
<dbReference type="NCBIfam" id="TIGR00706">
    <property type="entry name" value="SppA_dom"/>
    <property type="match status" value="1"/>
</dbReference>
<sequence>MNAKRWIALAIALGVFLISAMMSLFMAIFEFSSSDLAADLGNEYTENVIEEGAVDSKIAVLEVNGTIQDTGSDGGGLLDSSGYNHRGFLKMLDQAKEDSSIKGILLRVNSPGGGVVESAELHKKLEEIKAETKKPIYVSMGTMAASGGYYISTSADKIFAAPDTMTGSLGVIMQGTNYAELADRFGIKFDTVKSGEYKDIMSPSKDMTKGDREILQKIVNNAYEGFVDVIENGRNLPEDQVKKIADGRIYDGRQAKDLNLVDELGYYEDAIAAMKKDNKNLKGASVVGYEENASWQSLLSMSASKVFGKEAEFLNLTGLLSQGNSPRAMYLYSK</sequence>
<dbReference type="OrthoDB" id="9764363at2"/>
<proteinExistence type="inferred from homology"/>
<dbReference type="GO" id="GO:0008236">
    <property type="term" value="F:serine-type peptidase activity"/>
    <property type="evidence" value="ECO:0007669"/>
    <property type="project" value="UniProtKB-KW"/>
</dbReference>
<keyword evidence="3" id="KW-0378">Hydrolase</keyword>
<dbReference type="PANTHER" id="PTHR42987">
    <property type="entry name" value="PEPTIDASE S49"/>
    <property type="match status" value="1"/>
</dbReference>
<dbReference type="Proteomes" id="UP000067625">
    <property type="component" value="Chromosome"/>
</dbReference>